<dbReference type="InterPro" id="IPR045050">
    <property type="entry name" value="Synaptotagmin_plant"/>
</dbReference>
<dbReference type="EMBL" id="LGTL01000013">
    <property type="protein sequence ID" value="KPA78463.1"/>
    <property type="molecule type" value="Genomic_DNA"/>
</dbReference>
<evidence type="ECO:0000256" key="1">
    <source>
        <dbReference type="ARBA" id="ARBA00004167"/>
    </source>
</evidence>
<evidence type="ECO:0000256" key="11">
    <source>
        <dbReference type="ARBA" id="ARBA00023136"/>
    </source>
</evidence>
<feature type="transmembrane region" description="Helical" evidence="13">
    <location>
        <begin position="48"/>
        <end position="69"/>
    </location>
</feature>
<dbReference type="SMART" id="SM00239">
    <property type="entry name" value="C2"/>
    <property type="match status" value="1"/>
</dbReference>
<dbReference type="EMBL" id="LGTL01000013">
    <property type="protein sequence ID" value="KPA78462.1"/>
    <property type="molecule type" value="Genomic_DNA"/>
</dbReference>
<feature type="domain" description="SMP-LTD" evidence="15">
    <location>
        <begin position="126"/>
        <end position="307"/>
    </location>
</feature>
<dbReference type="OMA" id="HIKATWM"/>
<name>A0A0N0DU63_LEPPY</name>
<dbReference type="PROSITE" id="PS50004">
    <property type="entry name" value="C2"/>
    <property type="match status" value="1"/>
</dbReference>
<dbReference type="GO" id="GO:0046872">
    <property type="term" value="F:metal ion binding"/>
    <property type="evidence" value="ECO:0007669"/>
    <property type="project" value="UniProtKB-KW"/>
</dbReference>
<dbReference type="AlphaFoldDB" id="A0A0N0DU63"/>
<dbReference type="GO" id="GO:0005783">
    <property type="term" value="C:endoplasmic reticulum"/>
    <property type="evidence" value="ECO:0007669"/>
    <property type="project" value="TreeGrafter"/>
</dbReference>
<dbReference type="PANTHER" id="PTHR10774:SF190">
    <property type="entry name" value="C2 CALCIUM_LIPID-BINDING ENDONUCLEASE_EXONUCLEASE_PHOSPHATASE-RELATED"/>
    <property type="match status" value="1"/>
</dbReference>
<dbReference type="GO" id="GO:0016020">
    <property type="term" value="C:membrane"/>
    <property type="evidence" value="ECO:0007669"/>
    <property type="project" value="UniProtKB-SubCell"/>
</dbReference>
<dbReference type="CDD" id="cd21677">
    <property type="entry name" value="SMP_SYT"/>
    <property type="match status" value="1"/>
</dbReference>
<feature type="compositionally biased region" description="Pro residues" evidence="12">
    <location>
        <begin position="456"/>
        <end position="465"/>
    </location>
</feature>
<dbReference type="EMBL" id="LGTL01000013">
    <property type="protein sequence ID" value="KPA78464.1"/>
    <property type="molecule type" value="Genomic_DNA"/>
</dbReference>
<keyword evidence="9" id="KW-0445">Lipid transport</keyword>
<feature type="compositionally biased region" description="Polar residues" evidence="12">
    <location>
        <begin position="484"/>
        <end position="497"/>
    </location>
</feature>
<evidence type="ECO:0000259" key="15">
    <source>
        <dbReference type="PROSITE" id="PS51847"/>
    </source>
</evidence>
<protein>
    <submittedName>
        <fullName evidence="16">Putative mitochondrial calcium-dependent lipid binding protein, putative,synaptotagmin</fullName>
    </submittedName>
</protein>
<comment type="subcellular location">
    <subcellularLocation>
        <location evidence="1">Membrane</location>
        <topology evidence="1">Single-pass membrane protein</topology>
    </subcellularLocation>
</comment>
<evidence type="ECO:0000256" key="8">
    <source>
        <dbReference type="ARBA" id="ARBA00022989"/>
    </source>
</evidence>
<keyword evidence="10" id="KW-0446">Lipid-binding</keyword>
<keyword evidence="5" id="KW-0479">Metal-binding</keyword>
<dbReference type="GO" id="GO:0008289">
    <property type="term" value="F:lipid binding"/>
    <property type="evidence" value="ECO:0007669"/>
    <property type="project" value="UniProtKB-KW"/>
</dbReference>
<evidence type="ECO:0000256" key="6">
    <source>
        <dbReference type="ARBA" id="ARBA00022737"/>
    </source>
</evidence>
<dbReference type="OrthoDB" id="276336at2759"/>
<dbReference type="PROSITE" id="PS51847">
    <property type="entry name" value="SMP"/>
    <property type="match status" value="1"/>
</dbReference>
<dbReference type="RefSeq" id="XP_015656901.1">
    <property type="nucleotide sequence ID" value="XM_015804327.1"/>
</dbReference>
<dbReference type="SUPFAM" id="SSF49562">
    <property type="entry name" value="C2 domain (Calcium/lipid-binding domain, CaLB)"/>
    <property type="match status" value="1"/>
</dbReference>
<evidence type="ECO:0000256" key="5">
    <source>
        <dbReference type="ARBA" id="ARBA00022723"/>
    </source>
</evidence>
<evidence type="ECO:0000256" key="9">
    <source>
        <dbReference type="ARBA" id="ARBA00023055"/>
    </source>
</evidence>
<evidence type="ECO:0000256" key="3">
    <source>
        <dbReference type="ARBA" id="ARBA00022448"/>
    </source>
</evidence>
<dbReference type="VEuPathDB" id="TriTrypDB:LpyrH10_13_0330"/>
<feature type="region of interest" description="Disordered" evidence="12">
    <location>
        <begin position="449"/>
        <end position="497"/>
    </location>
</feature>
<dbReference type="InterPro" id="IPR039010">
    <property type="entry name" value="Synaptotagmin_SMP"/>
</dbReference>
<dbReference type="Pfam" id="PF17047">
    <property type="entry name" value="SMP_LBD"/>
    <property type="match status" value="1"/>
</dbReference>
<dbReference type="Proteomes" id="UP000037923">
    <property type="component" value="Unassembled WGS sequence"/>
</dbReference>
<reference evidence="16 17" key="1">
    <citation type="submission" date="2015-07" db="EMBL/GenBank/DDBJ databases">
        <title>High-quality genome of monoxenous trypanosomatid Leptomonas pyrrhocoris.</title>
        <authorList>
            <person name="Flegontov P."/>
            <person name="Butenko A."/>
            <person name="Firsov S."/>
            <person name="Vlcek C."/>
            <person name="Logacheva M.D."/>
            <person name="Field M."/>
            <person name="Filatov D."/>
            <person name="Flegontova O."/>
            <person name="Gerasimov E."/>
            <person name="Jackson A.P."/>
            <person name="Kelly S."/>
            <person name="Opperdoes F."/>
            <person name="O'Reilly A."/>
            <person name="Votypka J."/>
            <person name="Yurchenko V."/>
            <person name="Lukes J."/>
        </authorList>
    </citation>
    <scope>NUCLEOTIDE SEQUENCE [LARGE SCALE GENOMIC DNA]</scope>
    <source>
        <strain evidence="16">H10</strain>
    </source>
</reference>
<feature type="domain" description="C2" evidence="14">
    <location>
        <begin position="486"/>
        <end position="603"/>
    </location>
</feature>
<organism evidence="16 17">
    <name type="scientific">Leptomonas pyrrhocoris</name>
    <name type="common">Firebug parasite</name>
    <dbReference type="NCBI Taxonomy" id="157538"/>
    <lineage>
        <taxon>Eukaryota</taxon>
        <taxon>Discoba</taxon>
        <taxon>Euglenozoa</taxon>
        <taxon>Kinetoplastea</taxon>
        <taxon>Metakinetoplastina</taxon>
        <taxon>Trypanosomatida</taxon>
        <taxon>Trypanosomatidae</taxon>
        <taxon>Leishmaniinae</taxon>
        <taxon>Leptomonas</taxon>
    </lineage>
</organism>
<accession>A0A0N0DU63</accession>
<dbReference type="InterPro" id="IPR031468">
    <property type="entry name" value="SMP_LBD"/>
</dbReference>
<evidence type="ECO:0000256" key="13">
    <source>
        <dbReference type="SAM" id="Phobius"/>
    </source>
</evidence>
<evidence type="ECO:0000313" key="16">
    <source>
        <dbReference type="EMBL" id="KPA78464.1"/>
    </source>
</evidence>
<keyword evidence="11 13" id="KW-0472">Membrane</keyword>
<dbReference type="PANTHER" id="PTHR10774">
    <property type="entry name" value="EXTENDED SYNAPTOTAGMIN-RELATED"/>
    <property type="match status" value="1"/>
</dbReference>
<proteinExistence type="inferred from homology"/>
<evidence type="ECO:0000259" key="14">
    <source>
        <dbReference type="PROSITE" id="PS50004"/>
    </source>
</evidence>
<dbReference type="RefSeq" id="XP_015656903.1">
    <property type="nucleotide sequence ID" value="XM_015804329.1"/>
</dbReference>
<comment type="caution">
    <text evidence="16">The sequence shown here is derived from an EMBL/GenBank/DDBJ whole genome shotgun (WGS) entry which is preliminary data.</text>
</comment>
<feature type="transmembrane region" description="Helical" evidence="13">
    <location>
        <begin position="6"/>
        <end position="27"/>
    </location>
</feature>
<comment type="similarity">
    <text evidence="2">Belongs to the synaptotagmin family.</text>
</comment>
<keyword evidence="7" id="KW-0106">Calcium</keyword>
<evidence type="ECO:0000256" key="2">
    <source>
        <dbReference type="ARBA" id="ARBA00006996"/>
    </source>
</evidence>
<evidence type="ECO:0000256" key="10">
    <source>
        <dbReference type="ARBA" id="ARBA00023121"/>
    </source>
</evidence>
<keyword evidence="8 13" id="KW-1133">Transmembrane helix</keyword>
<evidence type="ECO:0000256" key="7">
    <source>
        <dbReference type="ARBA" id="ARBA00022837"/>
    </source>
</evidence>
<gene>
    <name evidence="16" type="ORF">ABB37_06088</name>
</gene>
<dbReference type="Pfam" id="PF00168">
    <property type="entry name" value="C2"/>
    <property type="match status" value="1"/>
</dbReference>
<dbReference type="GeneID" id="26906377"/>
<keyword evidence="3" id="KW-0813">Transport</keyword>
<evidence type="ECO:0000256" key="12">
    <source>
        <dbReference type="SAM" id="MobiDB-lite"/>
    </source>
</evidence>
<dbReference type="InterPro" id="IPR000008">
    <property type="entry name" value="C2_dom"/>
</dbReference>
<dbReference type="InterPro" id="IPR035892">
    <property type="entry name" value="C2_domain_sf"/>
</dbReference>
<dbReference type="Gene3D" id="2.60.40.150">
    <property type="entry name" value="C2 domain"/>
    <property type="match status" value="1"/>
</dbReference>
<dbReference type="RefSeq" id="XP_015656902.1">
    <property type="nucleotide sequence ID" value="XM_015804328.1"/>
</dbReference>
<evidence type="ECO:0000256" key="4">
    <source>
        <dbReference type="ARBA" id="ARBA00022692"/>
    </source>
</evidence>
<keyword evidence="4 13" id="KW-0812">Transmembrane</keyword>
<dbReference type="GO" id="GO:0006869">
    <property type="term" value="P:lipid transport"/>
    <property type="evidence" value="ECO:0007669"/>
    <property type="project" value="UniProtKB-KW"/>
</dbReference>
<keyword evidence="17" id="KW-1185">Reference proteome</keyword>
<evidence type="ECO:0000313" key="17">
    <source>
        <dbReference type="Proteomes" id="UP000037923"/>
    </source>
</evidence>
<sequence>MGDGLINFANLGWVGILFAAYYLATHLDAIPEDHKRKVRDLYERVKDYPLSAIVVAAWLAVRVLFALGWQLQLELLLVMIVCNYGVRTIARARGRAAQDLRRELTASANPTAVLGTHLPEWVMFPSANRVQWLNSVIVSMWPSIVAATDTSMRAVLEPLLEKNRPSFVKGFRIHSASIGTNPITVNGMQHHAYGSTETTLDINVSWTADMDIRLLIRVPGPDMEVSVTDFEMKMTVRAVLGPHIPQWPCFANIGISIVNTPELDFNITAGKIPLDAVPGLGDFLEHFIRRTLVGVLAYPKSIVIPIVKGYELKKGLGSGALGTLKVRFLHIGNVEKKYNKYKKTPFYCKLALEGQSKRLRTASYTGFEKPMTDAFSFTMYDNTGILHVWFAFDVPGNDLHVGQCDITTKQLMETDLDEVELIITKESDASHARRVSVFVKPEFFAFTSREQQQAPAAPPDTPPPRMSTAHFRDEVSMGRPPTVPTSRGSTPRHSLGGTTCNSGTLFVHVDRATNLKNLESVGKSDPYVLLRVGTSTARSPHINNNLNPVFNWDGEVEVANCETDVLLVRLVDKNVKTDKLIAELQMPLTRFTENQSDKINGTFPLSPRGSITFSASFMRHT</sequence>
<keyword evidence="6" id="KW-0677">Repeat</keyword>